<sequence>MVDMTAIHIHLVTQLPQTGWFEGFTMRPNGQILVSRLDEPVLYTFDTKDENADPQELHRFTDATSLINLCPLPGRHDEYAVISGRPDIEAMQFDDRDYKVWRVALSDAGVTVTKIADLDDYGFAIGIMPAGEHALLVADSSHNRICALDIATGVSSVLVEDASMKATEGEAFGLNRLRIVNGFVWFTNTSAGTLSRFPISVDGARVTATGPVQTLCDDIQQCDGLAVATDGSTAWTASMARDRLLQITITEEGGEVFASTTCIKEDLYSPTAVGYMCKDGEPLLYVVCNGERAKEQAWIKKEASNPWVGFQNVTKSVEVSVVVEE</sequence>
<gene>
    <name evidence="1" type="ORF">SLS53_002405</name>
</gene>
<name>A0AAN9UGD4_9PEZI</name>
<dbReference type="EMBL" id="JAJSPL020000006">
    <property type="protein sequence ID" value="KAK7746446.1"/>
    <property type="molecule type" value="Genomic_DNA"/>
</dbReference>
<dbReference type="InterPro" id="IPR052998">
    <property type="entry name" value="Hetero-Diels-Alderase-like"/>
</dbReference>
<organism evidence="1 2">
    <name type="scientific">Cytospora paraplurivora</name>
    <dbReference type="NCBI Taxonomy" id="2898453"/>
    <lineage>
        <taxon>Eukaryota</taxon>
        <taxon>Fungi</taxon>
        <taxon>Dikarya</taxon>
        <taxon>Ascomycota</taxon>
        <taxon>Pezizomycotina</taxon>
        <taxon>Sordariomycetes</taxon>
        <taxon>Sordariomycetidae</taxon>
        <taxon>Diaporthales</taxon>
        <taxon>Cytosporaceae</taxon>
        <taxon>Cytospora</taxon>
    </lineage>
</organism>
<dbReference type="Proteomes" id="UP001320245">
    <property type="component" value="Unassembled WGS sequence"/>
</dbReference>
<evidence type="ECO:0000313" key="1">
    <source>
        <dbReference type="EMBL" id="KAK7746446.1"/>
    </source>
</evidence>
<keyword evidence="2" id="KW-1185">Reference proteome</keyword>
<dbReference type="SUPFAM" id="SSF63829">
    <property type="entry name" value="Calcium-dependent phosphotriesterase"/>
    <property type="match status" value="1"/>
</dbReference>
<dbReference type="AlphaFoldDB" id="A0AAN9UGD4"/>
<protein>
    <recommendedName>
        <fullName evidence="3">Six-bladed beta-propeller-like protein</fullName>
    </recommendedName>
</protein>
<proteinExistence type="predicted"/>
<dbReference type="InterPro" id="IPR011042">
    <property type="entry name" value="6-blade_b-propeller_TolB-like"/>
</dbReference>
<comment type="caution">
    <text evidence="1">The sequence shown here is derived from an EMBL/GenBank/DDBJ whole genome shotgun (WGS) entry which is preliminary data.</text>
</comment>
<accession>A0AAN9UGD4</accession>
<evidence type="ECO:0000313" key="2">
    <source>
        <dbReference type="Proteomes" id="UP001320245"/>
    </source>
</evidence>
<dbReference type="PANTHER" id="PTHR42060">
    <property type="entry name" value="NHL REPEAT-CONTAINING PROTEIN-RELATED"/>
    <property type="match status" value="1"/>
</dbReference>
<dbReference type="PANTHER" id="PTHR42060:SF1">
    <property type="entry name" value="NHL REPEAT-CONTAINING PROTEIN"/>
    <property type="match status" value="1"/>
</dbReference>
<evidence type="ECO:0008006" key="3">
    <source>
        <dbReference type="Google" id="ProtNLM"/>
    </source>
</evidence>
<reference evidence="1 2" key="1">
    <citation type="journal article" date="2023" name="PLoS ONE">
        <title>Cytospora paraplurivora sp. nov. isolated from orchards with fruit tree decline syndrome in Ontario, Canada.</title>
        <authorList>
            <person name="Ilyukhin E."/>
            <person name="Nguyen H.D.T."/>
            <person name="Castle A.J."/>
            <person name="Ellouze W."/>
        </authorList>
    </citation>
    <scope>NUCLEOTIDE SEQUENCE [LARGE SCALE GENOMIC DNA]</scope>
    <source>
        <strain evidence="1 2">FDS-564</strain>
    </source>
</reference>
<dbReference type="Gene3D" id="2.120.10.30">
    <property type="entry name" value="TolB, C-terminal domain"/>
    <property type="match status" value="1"/>
</dbReference>